<evidence type="ECO:0000313" key="7">
    <source>
        <dbReference type="EMBL" id="CAG5078791.1"/>
    </source>
</evidence>
<dbReference type="Gene3D" id="1.10.760.10">
    <property type="entry name" value="Cytochrome c-like domain"/>
    <property type="match status" value="1"/>
</dbReference>
<organism evidence="7 8">
    <name type="scientific">Parvicella tangerina</name>
    <dbReference type="NCBI Taxonomy" id="2829795"/>
    <lineage>
        <taxon>Bacteria</taxon>
        <taxon>Pseudomonadati</taxon>
        <taxon>Bacteroidota</taxon>
        <taxon>Flavobacteriia</taxon>
        <taxon>Flavobacteriales</taxon>
        <taxon>Parvicellaceae</taxon>
        <taxon>Parvicella</taxon>
    </lineage>
</organism>
<evidence type="ECO:0000256" key="2">
    <source>
        <dbReference type="ARBA" id="ARBA00022723"/>
    </source>
</evidence>
<name>A0A916JKD0_9FLAO</name>
<sequence length="333" mass="37192">MKYQITFWMLVVAAVILLAGIAIMAGSIQTLLKSKSFQDKKKKSSGGDALKTIALLAIGLLFSGSAFAAGAPQEENPIFEPAMSDIIGMVIVDVLLLFIFIYFQRVFNNLASELLPAKAMKEKNPWFKLNKVLTDAVEIENEETVMMDHEYDGIRELDNNLPPWWKWGFYFAIGFAVVYLLNYHVFQYGDLQYEEYEKEMAIAEEQKQAYLATLKLSVDETNVTQLTDQADLDAGRQIFKNNCAVCHGDNAQGNTGPNLTDEHWIYGNDIVNVFTTVKYGTPNGMTAWGEDDMLLGHEIQQVASYVMSLHGTFAPGGLSPQGEKRDKVTPVTE</sequence>
<feature type="transmembrane region" description="Helical" evidence="5">
    <location>
        <begin position="6"/>
        <end position="28"/>
    </location>
</feature>
<dbReference type="SUPFAM" id="SSF46626">
    <property type="entry name" value="Cytochrome c"/>
    <property type="match status" value="1"/>
</dbReference>
<dbReference type="AlphaFoldDB" id="A0A916JKD0"/>
<evidence type="ECO:0000256" key="1">
    <source>
        <dbReference type="ARBA" id="ARBA00022617"/>
    </source>
</evidence>
<dbReference type="InterPro" id="IPR036909">
    <property type="entry name" value="Cyt_c-like_dom_sf"/>
</dbReference>
<dbReference type="Gene3D" id="6.10.280.130">
    <property type="match status" value="1"/>
</dbReference>
<feature type="transmembrane region" description="Helical" evidence="5">
    <location>
        <begin position="82"/>
        <end position="103"/>
    </location>
</feature>
<gene>
    <name evidence="7" type="ORF">CRYO30217_00768</name>
</gene>
<dbReference type="EMBL" id="OU015584">
    <property type="protein sequence ID" value="CAG5078791.1"/>
    <property type="molecule type" value="Genomic_DNA"/>
</dbReference>
<evidence type="ECO:0000256" key="3">
    <source>
        <dbReference type="ARBA" id="ARBA00023004"/>
    </source>
</evidence>
<evidence type="ECO:0000256" key="5">
    <source>
        <dbReference type="SAM" id="Phobius"/>
    </source>
</evidence>
<dbReference type="InterPro" id="IPR038414">
    <property type="entry name" value="CcoP_N_sf"/>
</dbReference>
<dbReference type="GO" id="GO:0020037">
    <property type="term" value="F:heme binding"/>
    <property type="evidence" value="ECO:0007669"/>
    <property type="project" value="InterPro"/>
</dbReference>
<dbReference type="Pfam" id="PF14715">
    <property type="entry name" value="FixP_N"/>
    <property type="match status" value="1"/>
</dbReference>
<dbReference type="RefSeq" id="WP_258540992.1">
    <property type="nucleotide sequence ID" value="NZ_OU015584.1"/>
</dbReference>
<dbReference type="PROSITE" id="PS51007">
    <property type="entry name" value="CYTC"/>
    <property type="match status" value="1"/>
</dbReference>
<keyword evidence="5" id="KW-0812">Transmembrane</keyword>
<keyword evidence="2 4" id="KW-0479">Metal-binding</keyword>
<keyword evidence="5" id="KW-1133">Transmembrane helix</keyword>
<keyword evidence="3 4" id="KW-0408">Iron</keyword>
<dbReference type="GO" id="GO:0009055">
    <property type="term" value="F:electron transfer activity"/>
    <property type="evidence" value="ECO:0007669"/>
    <property type="project" value="InterPro"/>
</dbReference>
<keyword evidence="8" id="KW-1185">Reference proteome</keyword>
<feature type="transmembrane region" description="Helical" evidence="5">
    <location>
        <begin position="167"/>
        <end position="186"/>
    </location>
</feature>
<dbReference type="KEGG" id="ptan:CRYO30217_00768"/>
<dbReference type="Proteomes" id="UP000683507">
    <property type="component" value="Chromosome"/>
</dbReference>
<keyword evidence="5" id="KW-0472">Membrane</keyword>
<keyword evidence="1 4" id="KW-0349">Heme</keyword>
<feature type="transmembrane region" description="Helical" evidence="5">
    <location>
        <begin position="49"/>
        <end position="70"/>
    </location>
</feature>
<dbReference type="GO" id="GO:0046872">
    <property type="term" value="F:metal ion binding"/>
    <property type="evidence" value="ECO:0007669"/>
    <property type="project" value="UniProtKB-KW"/>
</dbReference>
<evidence type="ECO:0000259" key="6">
    <source>
        <dbReference type="PROSITE" id="PS51007"/>
    </source>
</evidence>
<accession>A0A916JKD0</accession>
<evidence type="ECO:0000313" key="8">
    <source>
        <dbReference type="Proteomes" id="UP000683507"/>
    </source>
</evidence>
<evidence type="ECO:0000256" key="4">
    <source>
        <dbReference type="PROSITE-ProRule" id="PRU00433"/>
    </source>
</evidence>
<proteinExistence type="predicted"/>
<dbReference type="PANTHER" id="PTHR33751">
    <property type="entry name" value="CBB3-TYPE CYTOCHROME C OXIDASE SUBUNIT FIXP"/>
    <property type="match status" value="1"/>
</dbReference>
<protein>
    <recommendedName>
        <fullName evidence="6">Cytochrome c domain-containing protein</fullName>
    </recommendedName>
</protein>
<dbReference type="InterPro" id="IPR032858">
    <property type="entry name" value="CcoP_N"/>
</dbReference>
<dbReference type="Pfam" id="PF13442">
    <property type="entry name" value="Cytochrome_CBB3"/>
    <property type="match status" value="1"/>
</dbReference>
<dbReference type="InterPro" id="IPR050597">
    <property type="entry name" value="Cytochrome_c_Oxidase_Subunit"/>
</dbReference>
<feature type="domain" description="Cytochrome c" evidence="6">
    <location>
        <begin position="230"/>
        <end position="310"/>
    </location>
</feature>
<dbReference type="PANTHER" id="PTHR33751:SF1">
    <property type="entry name" value="CBB3-TYPE CYTOCHROME C OXIDASE SUBUNIT FIXP"/>
    <property type="match status" value="1"/>
</dbReference>
<reference evidence="7" key="1">
    <citation type="submission" date="2021-04" db="EMBL/GenBank/DDBJ databases">
        <authorList>
            <person name="Rodrigo-Torres L."/>
            <person name="Arahal R. D."/>
            <person name="Lucena T."/>
        </authorList>
    </citation>
    <scope>NUCLEOTIDE SEQUENCE</scope>
    <source>
        <strain evidence="7">AS29M-1</strain>
    </source>
</reference>
<dbReference type="InterPro" id="IPR009056">
    <property type="entry name" value="Cyt_c-like_dom"/>
</dbReference>